<dbReference type="InterPro" id="IPR044839">
    <property type="entry name" value="NDR1-like"/>
</dbReference>
<dbReference type="GO" id="GO:0005886">
    <property type="term" value="C:plasma membrane"/>
    <property type="evidence" value="ECO:0007669"/>
    <property type="project" value="TreeGrafter"/>
</dbReference>
<feature type="transmembrane region" description="Helical" evidence="3">
    <location>
        <begin position="6"/>
        <end position="27"/>
    </location>
</feature>
<dbReference type="EMBL" id="BKCP01005738">
    <property type="protein sequence ID" value="GER39746.1"/>
    <property type="molecule type" value="Genomic_DNA"/>
</dbReference>
<keyword evidence="3" id="KW-0812">Transmembrane</keyword>
<keyword evidence="2 3" id="KW-0472">Membrane</keyword>
<evidence type="ECO:0000256" key="2">
    <source>
        <dbReference type="ARBA" id="ARBA00023136"/>
    </source>
</evidence>
<dbReference type="PANTHER" id="PTHR31415">
    <property type="entry name" value="OS05G0367900 PROTEIN"/>
    <property type="match status" value="1"/>
</dbReference>
<comment type="subcellular location">
    <subcellularLocation>
        <location evidence="1">Membrane</location>
    </subcellularLocation>
</comment>
<dbReference type="PANTHER" id="PTHR31415:SF52">
    <property type="entry name" value="LATE EMBRYOGENESIS ABUNDANT (LEA) HYDROXYPROLINE-RICH GLYCOPROTEIN FAMILY-RELATED"/>
    <property type="match status" value="1"/>
</dbReference>
<protein>
    <submittedName>
        <fullName evidence="4">Late embryogenesis abundant protein</fullName>
    </submittedName>
</protein>
<dbReference type="GO" id="GO:0009506">
    <property type="term" value="C:plasmodesma"/>
    <property type="evidence" value="ECO:0007669"/>
    <property type="project" value="TreeGrafter"/>
</dbReference>
<organism evidence="4 5">
    <name type="scientific">Striga asiatica</name>
    <name type="common">Asiatic witchweed</name>
    <name type="synonym">Buchnera asiatica</name>
    <dbReference type="NCBI Taxonomy" id="4170"/>
    <lineage>
        <taxon>Eukaryota</taxon>
        <taxon>Viridiplantae</taxon>
        <taxon>Streptophyta</taxon>
        <taxon>Embryophyta</taxon>
        <taxon>Tracheophyta</taxon>
        <taxon>Spermatophyta</taxon>
        <taxon>Magnoliopsida</taxon>
        <taxon>eudicotyledons</taxon>
        <taxon>Gunneridae</taxon>
        <taxon>Pentapetalae</taxon>
        <taxon>asterids</taxon>
        <taxon>lamiids</taxon>
        <taxon>Lamiales</taxon>
        <taxon>Orobanchaceae</taxon>
        <taxon>Buchnereae</taxon>
        <taxon>Striga</taxon>
    </lineage>
</organism>
<dbReference type="AlphaFoldDB" id="A0A5A7Q4A9"/>
<accession>A0A5A7Q4A9</accession>
<feature type="transmembrane region" description="Helical" evidence="3">
    <location>
        <begin position="188"/>
        <end position="205"/>
    </location>
</feature>
<sequence length="206" mass="22573">MSESGGVARCCCSFIITSGLTALFMWLSLRTHRPTCFVQRFYVPALNTSLNSTTNHSIFFDLKLDNNNNDKGVHYDTINLTFYYTAENGSKLQIANGSVPGFYQGHGKKARRKNQAVVAEGVPWVAANGSRVGFKVGLATRVRYKILFWKTKREGVVVSGNVEVDGSGGKVGKKAVKLTKSLSPDLGVLWRVGFVGGFVYLVILLL</sequence>
<reference evidence="5" key="1">
    <citation type="journal article" date="2019" name="Curr. Biol.">
        <title>Genome Sequence of Striga asiatica Provides Insight into the Evolution of Plant Parasitism.</title>
        <authorList>
            <person name="Yoshida S."/>
            <person name="Kim S."/>
            <person name="Wafula E.K."/>
            <person name="Tanskanen J."/>
            <person name="Kim Y.M."/>
            <person name="Honaas L."/>
            <person name="Yang Z."/>
            <person name="Spallek T."/>
            <person name="Conn C.E."/>
            <person name="Ichihashi Y."/>
            <person name="Cheong K."/>
            <person name="Cui S."/>
            <person name="Der J.P."/>
            <person name="Gundlach H."/>
            <person name="Jiao Y."/>
            <person name="Hori C."/>
            <person name="Ishida J.K."/>
            <person name="Kasahara H."/>
            <person name="Kiba T."/>
            <person name="Kim M.S."/>
            <person name="Koo N."/>
            <person name="Laohavisit A."/>
            <person name="Lee Y.H."/>
            <person name="Lumba S."/>
            <person name="McCourt P."/>
            <person name="Mortimer J.C."/>
            <person name="Mutuku J.M."/>
            <person name="Nomura T."/>
            <person name="Sasaki-Sekimoto Y."/>
            <person name="Seto Y."/>
            <person name="Wang Y."/>
            <person name="Wakatake T."/>
            <person name="Sakakibara H."/>
            <person name="Demura T."/>
            <person name="Yamaguchi S."/>
            <person name="Yoneyama K."/>
            <person name="Manabe R.I."/>
            <person name="Nelson D.C."/>
            <person name="Schulman A.H."/>
            <person name="Timko M.P."/>
            <person name="dePamphilis C.W."/>
            <person name="Choi D."/>
            <person name="Shirasu K."/>
        </authorList>
    </citation>
    <scope>NUCLEOTIDE SEQUENCE [LARGE SCALE GENOMIC DNA]</scope>
    <source>
        <strain evidence="5">cv. UVA1</strain>
    </source>
</reference>
<evidence type="ECO:0000313" key="5">
    <source>
        <dbReference type="Proteomes" id="UP000325081"/>
    </source>
</evidence>
<evidence type="ECO:0000256" key="1">
    <source>
        <dbReference type="ARBA" id="ARBA00004370"/>
    </source>
</evidence>
<name>A0A5A7Q4A9_STRAF</name>
<proteinExistence type="predicted"/>
<keyword evidence="3" id="KW-1133">Transmembrane helix</keyword>
<gene>
    <name evidence="4" type="ORF">STAS_16373</name>
</gene>
<dbReference type="GO" id="GO:0098542">
    <property type="term" value="P:defense response to other organism"/>
    <property type="evidence" value="ECO:0007669"/>
    <property type="project" value="InterPro"/>
</dbReference>
<evidence type="ECO:0000256" key="3">
    <source>
        <dbReference type="SAM" id="Phobius"/>
    </source>
</evidence>
<dbReference type="Proteomes" id="UP000325081">
    <property type="component" value="Unassembled WGS sequence"/>
</dbReference>
<comment type="caution">
    <text evidence="4">The sequence shown here is derived from an EMBL/GenBank/DDBJ whole genome shotgun (WGS) entry which is preliminary data.</text>
</comment>
<dbReference type="OrthoDB" id="1914670at2759"/>
<evidence type="ECO:0000313" key="4">
    <source>
        <dbReference type="EMBL" id="GER39746.1"/>
    </source>
</evidence>
<keyword evidence="5" id="KW-1185">Reference proteome</keyword>